<dbReference type="OrthoDB" id="10056939at2759"/>
<dbReference type="InParanoid" id="K9FPU2"/>
<proteinExistence type="predicted"/>
<evidence type="ECO:0000313" key="1">
    <source>
        <dbReference type="EMBL" id="EKV04753.1"/>
    </source>
</evidence>
<dbReference type="STRING" id="1170229.K9FPU2"/>
<gene>
    <name evidence="1" type="ORF">PDIG_87450</name>
</gene>
<dbReference type="Proteomes" id="UP000009882">
    <property type="component" value="Unassembled WGS sequence"/>
</dbReference>
<protein>
    <recommendedName>
        <fullName evidence="3">C2H2-type domain-containing protein</fullName>
    </recommendedName>
</protein>
<dbReference type="EMBL" id="AKCT01000320">
    <property type="protein sequence ID" value="EKV04753.1"/>
    <property type="molecule type" value="Genomic_DNA"/>
</dbReference>
<evidence type="ECO:0000313" key="2">
    <source>
        <dbReference type="Proteomes" id="UP000009882"/>
    </source>
</evidence>
<name>K9FPU2_PEND2</name>
<accession>K9FPU2</accession>
<dbReference type="HOGENOM" id="CLU_2121864_0_0_1"/>
<reference evidence="2" key="1">
    <citation type="journal article" date="2012" name="BMC Genomics">
        <title>Genome sequence of the necrotrophic fungus Penicillium digitatum, the main postharvest pathogen of citrus.</title>
        <authorList>
            <person name="Marcet-Houben M."/>
            <person name="Ballester A.-R."/>
            <person name="de la Fuente B."/>
            <person name="Harries E."/>
            <person name="Marcos J.F."/>
            <person name="Gonzalez-Candelas L."/>
            <person name="Gabaldon T."/>
        </authorList>
    </citation>
    <scope>NUCLEOTIDE SEQUENCE [LARGE SCALE GENOMIC DNA]</scope>
    <source>
        <strain evidence="2">PHI26 / CECT 20796</strain>
    </source>
</reference>
<comment type="caution">
    <text evidence="1">The sequence shown here is derived from an EMBL/GenBank/DDBJ whole genome shotgun (WGS) entry which is preliminary data.</text>
</comment>
<organism evidence="1 2">
    <name type="scientific">Penicillium digitatum (strain PHI26 / CECT 20796)</name>
    <name type="common">Green mold</name>
    <dbReference type="NCBI Taxonomy" id="1170229"/>
    <lineage>
        <taxon>Eukaryota</taxon>
        <taxon>Fungi</taxon>
        <taxon>Dikarya</taxon>
        <taxon>Ascomycota</taxon>
        <taxon>Pezizomycotina</taxon>
        <taxon>Eurotiomycetes</taxon>
        <taxon>Eurotiomycetidae</taxon>
        <taxon>Eurotiales</taxon>
        <taxon>Aspergillaceae</taxon>
        <taxon>Penicillium</taxon>
    </lineage>
</organism>
<sequence length="114" mass="13019">MSNIYLTSSFLNAPSVTCCSQRPPREEHEFQVCADKPVQGRSFSWKNYLWQHLHKVHSCTKALVTDLETWRGSGTDVESCCGFCGCSLSTWSARAEHLADHFKKGFRMNQWEGD</sequence>
<dbReference type="AlphaFoldDB" id="K9FPU2"/>
<keyword evidence="2" id="KW-1185">Reference proteome</keyword>
<evidence type="ECO:0008006" key="3">
    <source>
        <dbReference type="Google" id="ProtNLM"/>
    </source>
</evidence>